<evidence type="ECO:0000313" key="7">
    <source>
        <dbReference type="RefSeq" id="XP_054854576.1"/>
    </source>
</evidence>
<dbReference type="KEGG" id="emc:129342702"/>
<sequence length="260" mass="29336">MAVLFTEKDLYAQHFDPKKFLEIYFTFHPEKEDINALIGFALKNLHKAFHSGGIKGDTLIDIESGPTIYQFLSACECFREIIATGYMDGLREELQQWLRKEPGVFNWGSVGKYVCELEGDREKWIQKEEKVRKAIKRVLKCDVTQPNPLAPLSLPPADCVLSTLFLEVACPDLPTYRSALKNISSLVKPGGHLVLFVALEANFYMVGLQRFSCLFLDQKSVEEAVKGAGFDIEWLEGTKVIFPPALSDVKGECVLVARKR</sequence>
<dbReference type="InterPro" id="IPR029063">
    <property type="entry name" value="SAM-dependent_MTases_sf"/>
</dbReference>
<dbReference type="SUPFAM" id="SSF53335">
    <property type="entry name" value="S-adenosyl-L-methionine-dependent methyltransferases"/>
    <property type="match status" value="1"/>
</dbReference>
<evidence type="ECO:0000256" key="2">
    <source>
        <dbReference type="ARBA" id="ARBA00022603"/>
    </source>
</evidence>
<evidence type="ECO:0000256" key="4">
    <source>
        <dbReference type="ARBA" id="ARBA00022691"/>
    </source>
</evidence>
<evidence type="ECO:0000256" key="1">
    <source>
        <dbReference type="ARBA" id="ARBA00007996"/>
    </source>
</evidence>
<dbReference type="GO" id="GO:0032259">
    <property type="term" value="P:methylation"/>
    <property type="evidence" value="ECO:0007669"/>
    <property type="project" value="UniProtKB-KW"/>
</dbReference>
<dbReference type="FunFam" id="3.40.50.150:FF:000065">
    <property type="entry name" value="Phenylethanolamine N-methyltransferase"/>
    <property type="match status" value="1"/>
</dbReference>
<comment type="similarity">
    <text evidence="1">Belongs to the class I-like SAM-binding methyltransferase superfamily. NNMT/PNMT/TEMT family.</text>
</comment>
<feature type="binding site" evidence="5">
    <location>
        <position position="69"/>
    </location>
    <ligand>
        <name>S-adenosyl-L-methionine</name>
        <dbReference type="ChEBI" id="CHEBI:59789"/>
    </ligand>
</feature>
<dbReference type="AlphaFoldDB" id="A0AA97KG39"/>
<dbReference type="PIRSF" id="PIRSF000384">
    <property type="entry name" value="PNMTase"/>
    <property type="match status" value="1"/>
</dbReference>
<keyword evidence="2" id="KW-0489">Methyltransferase</keyword>
<keyword evidence="3" id="KW-0808">Transferase</keyword>
<gene>
    <name evidence="7" type="primary">LOC129342702</name>
</gene>
<proteinExistence type="inferred from homology"/>
<dbReference type="PANTHER" id="PTHR10867">
    <property type="entry name" value="NNMT/PNMT/TEMT FAMILY MEMBER"/>
    <property type="match status" value="1"/>
</dbReference>
<evidence type="ECO:0000256" key="3">
    <source>
        <dbReference type="ARBA" id="ARBA00022679"/>
    </source>
</evidence>
<dbReference type="InterPro" id="IPR000940">
    <property type="entry name" value="NNMT_TEMT_trans"/>
</dbReference>
<dbReference type="GO" id="GO:0005829">
    <property type="term" value="C:cytosol"/>
    <property type="evidence" value="ECO:0007669"/>
    <property type="project" value="TreeGrafter"/>
</dbReference>
<evidence type="ECO:0000313" key="6">
    <source>
        <dbReference type="Proteomes" id="UP001190640"/>
    </source>
</evidence>
<accession>A0AA97KG39</accession>
<dbReference type="Pfam" id="PF01234">
    <property type="entry name" value="NNMT_PNMT_TEMT"/>
    <property type="match status" value="1"/>
</dbReference>
<dbReference type="GO" id="GO:0008170">
    <property type="term" value="F:N-methyltransferase activity"/>
    <property type="evidence" value="ECO:0007669"/>
    <property type="project" value="TreeGrafter"/>
</dbReference>
<dbReference type="GeneID" id="129342702"/>
<organism evidence="6 7">
    <name type="scientific">Eublepharis macularius</name>
    <name type="common">Leopard gecko</name>
    <name type="synonym">Cyrtodactylus macularius</name>
    <dbReference type="NCBI Taxonomy" id="481883"/>
    <lineage>
        <taxon>Eukaryota</taxon>
        <taxon>Metazoa</taxon>
        <taxon>Chordata</taxon>
        <taxon>Craniata</taxon>
        <taxon>Vertebrata</taxon>
        <taxon>Euteleostomi</taxon>
        <taxon>Lepidosauria</taxon>
        <taxon>Squamata</taxon>
        <taxon>Bifurcata</taxon>
        <taxon>Gekkota</taxon>
        <taxon>Eublepharidae</taxon>
        <taxon>Eublepharinae</taxon>
        <taxon>Eublepharis</taxon>
    </lineage>
</organism>
<dbReference type="Proteomes" id="UP001190640">
    <property type="component" value="Chromosome 14"/>
</dbReference>
<reference evidence="7" key="1">
    <citation type="submission" date="2025-08" db="UniProtKB">
        <authorList>
            <consortium name="RefSeq"/>
        </authorList>
    </citation>
    <scope>IDENTIFICATION</scope>
    <source>
        <tissue evidence="7">Blood</tissue>
    </source>
</reference>
<keyword evidence="4 5" id="KW-0949">S-adenosyl-L-methionine</keyword>
<dbReference type="PANTHER" id="PTHR10867:SF32">
    <property type="entry name" value="NICOTINAMIDE N-METHYLTRANSFERASE"/>
    <property type="match status" value="1"/>
</dbReference>
<dbReference type="RefSeq" id="XP_054854576.1">
    <property type="nucleotide sequence ID" value="XM_054998601.1"/>
</dbReference>
<keyword evidence="6" id="KW-1185">Reference proteome</keyword>
<evidence type="ECO:0000256" key="5">
    <source>
        <dbReference type="PIRSR" id="PIRSR000384-1"/>
    </source>
</evidence>
<dbReference type="GO" id="GO:0008757">
    <property type="term" value="F:S-adenosylmethionine-dependent methyltransferase activity"/>
    <property type="evidence" value="ECO:0007669"/>
    <property type="project" value="UniProtKB-ARBA"/>
</dbReference>
<dbReference type="Gene3D" id="3.40.50.150">
    <property type="entry name" value="Vaccinia Virus protein VP39"/>
    <property type="match status" value="1"/>
</dbReference>
<feature type="binding site" evidence="5">
    <location>
        <begin position="142"/>
        <end position="143"/>
    </location>
    <ligand>
        <name>S-adenosyl-L-methionine</name>
        <dbReference type="ChEBI" id="CHEBI:59789"/>
    </ligand>
</feature>
<protein>
    <submittedName>
        <fullName evidence="7">Nicotinamide N-methyltransferase-like</fullName>
    </submittedName>
</protein>
<dbReference type="PROSITE" id="PS51681">
    <property type="entry name" value="SAM_MT_NNMT_PNMT_TEMT"/>
    <property type="match status" value="1"/>
</dbReference>
<name>A0AA97KG39_EUBMA</name>